<keyword evidence="3" id="KW-0813">Transport</keyword>
<dbReference type="CDD" id="cd03225">
    <property type="entry name" value="ABC_cobalt_CbiO_domain1"/>
    <property type="match status" value="2"/>
</dbReference>
<keyword evidence="6 10" id="KW-0067">ATP-binding</keyword>
<evidence type="ECO:0000256" key="1">
    <source>
        <dbReference type="ARBA" id="ARBA00004236"/>
    </source>
</evidence>
<protein>
    <submittedName>
        <fullName evidence="10">ATP-binding cassette domain-containing protein</fullName>
    </submittedName>
</protein>
<dbReference type="PROSITE" id="PS50893">
    <property type="entry name" value="ABC_TRANSPORTER_2"/>
    <property type="match status" value="2"/>
</dbReference>
<dbReference type="PANTHER" id="PTHR43553:SF21">
    <property type="entry name" value="ABC TRANSPORTER ATP-BINDING PROTEIN MA_1418-RELATED"/>
    <property type="match status" value="1"/>
</dbReference>
<dbReference type="Proteomes" id="UP000285961">
    <property type="component" value="Unassembled WGS sequence"/>
</dbReference>
<proteinExistence type="inferred from homology"/>
<keyword evidence="7" id="KW-1278">Translocase</keyword>
<dbReference type="GO" id="GO:0043190">
    <property type="term" value="C:ATP-binding cassette (ABC) transporter complex"/>
    <property type="evidence" value="ECO:0007669"/>
    <property type="project" value="TreeGrafter"/>
</dbReference>
<dbReference type="InterPro" id="IPR003593">
    <property type="entry name" value="AAA+_ATPase"/>
</dbReference>
<dbReference type="NCBIfam" id="NF010167">
    <property type="entry name" value="PRK13648.1"/>
    <property type="match status" value="2"/>
</dbReference>
<dbReference type="InterPro" id="IPR015856">
    <property type="entry name" value="ABC_transpr_CbiO/EcfA_su"/>
</dbReference>
<evidence type="ECO:0000256" key="5">
    <source>
        <dbReference type="ARBA" id="ARBA00022741"/>
    </source>
</evidence>
<dbReference type="SMART" id="SM00382">
    <property type="entry name" value="AAA"/>
    <property type="match status" value="2"/>
</dbReference>
<name>A0A419ENE3_9BACT</name>
<dbReference type="Gene3D" id="3.40.50.300">
    <property type="entry name" value="P-loop containing nucleotide triphosphate hydrolases"/>
    <property type="match status" value="2"/>
</dbReference>
<dbReference type="InterPro" id="IPR027417">
    <property type="entry name" value="P-loop_NTPase"/>
</dbReference>
<evidence type="ECO:0000256" key="4">
    <source>
        <dbReference type="ARBA" id="ARBA00022475"/>
    </source>
</evidence>
<feature type="domain" description="ABC transporter" evidence="9">
    <location>
        <begin position="301"/>
        <end position="534"/>
    </location>
</feature>
<dbReference type="SUPFAM" id="SSF52540">
    <property type="entry name" value="P-loop containing nucleoside triphosphate hydrolases"/>
    <property type="match status" value="2"/>
</dbReference>
<dbReference type="GO" id="GO:0016887">
    <property type="term" value="F:ATP hydrolysis activity"/>
    <property type="evidence" value="ECO:0007669"/>
    <property type="project" value="InterPro"/>
</dbReference>
<evidence type="ECO:0000256" key="6">
    <source>
        <dbReference type="ARBA" id="ARBA00022840"/>
    </source>
</evidence>
<sequence length="593" mass="66189">MPIIEIASLNFRYRAASDDTLKNIDLTVAEGEHVVITGPNEAGKSTLCLTLNGLIPHLVKGAFQGSVRIKGMETREQTVKDLFPHVGIVFQDFESQLFSTEVELEVAFGPENLGLPIDEIRNRIHRALELTGLTSLKGRQPATLSGGQKQLLAIASTLSLQPSILCLDEPTTDLDPKNKRRIFDLTRHLLEESKQTLVVVEHDTEEILAADRAVLLREGRIVADGPPEEILRNARLLDECRIMPLQLTEAFAKLGAYKPPLTVDQAKQLWRRNSYGLSPTAAHLLKESDEKRMQCYGRPLIEVDDVSYSYEGGISALRGVSLRILDGEFIAILGQNGSGKTTLAKHLNGLLKPERGSVRIENTPTTQMSAAELGRHIGYVFQNPDHQIFEEQILDEVIFGPRKLGIDEIRAMEQARDALETVGLWERRLEDPFTLTKGLRQKVAVASVLATRPRAIVMDEPTTGLDYGELKQMMALIKRLNESGHTIIMITHCIWIAAEYAHRTILMSQGKIVADGPTREVFSHEELLEQADIIAPQIVRFSNTLGTTILSVEEFLRCVPPVINLDADPENANWLHRRRQETKDERNKTKGGD</sequence>
<dbReference type="InterPro" id="IPR050095">
    <property type="entry name" value="ECF_ABC_transporter_ATP-bd"/>
</dbReference>
<keyword evidence="8" id="KW-0472">Membrane</keyword>
<dbReference type="GO" id="GO:0005524">
    <property type="term" value="F:ATP binding"/>
    <property type="evidence" value="ECO:0007669"/>
    <property type="project" value="UniProtKB-KW"/>
</dbReference>
<gene>
    <name evidence="10" type="ORF">C4532_19690</name>
</gene>
<dbReference type="FunFam" id="3.40.50.300:FF:000224">
    <property type="entry name" value="Energy-coupling factor transporter ATP-binding protein EcfA"/>
    <property type="match status" value="2"/>
</dbReference>
<keyword evidence="5" id="KW-0547">Nucleotide-binding</keyword>
<accession>A0A419ENE3</accession>
<dbReference type="Pfam" id="PF00005">
    <property type="entry name" value="ABC_tran"/>
    <property type="match status" value="2"/>
</dbReference>
<organism evidence="10 11">
    <name type="scientific">Candidatus Abyssobacteria bacterium SURF_17</name>
    <dbReference type="NCBI Taxonomy" id="2093361"/>
    <lineage>
        <taxon>Bacteria</taxon>
        <taxon>Pseudomonadati</taxon>
        <taxon>Candidatus Hydrogenedentota</taxon>
        <taxon>Candidatus Abyssobacteria</taxon>
    </lineage>
</organism>
<dbReference type="GO" id="GO:0042626">
    <property type="term" value="F:ATPase-coupled transmembrane transporter activity"/>
    <property type="evidence" value="ECO:0007669"/>
    <property type="project" value="TreeGrafter"/>
</dbReference>
<evidence type="ECO:0000259" key="9">
    <source>
        <dbReference type="PROSITE" id="PS50893"/>
    </source>
</evidence>
<dbReference type="InterPro" id="IPR017871">
    <property type="entry name" value="ABC_transporter-like_CS"/>
</dbReference>
<evidence type="ECO:0000256" key="3">
    <source>
        <dbReference type="ARBA" id="ARBA00022448"/>
    </source>
</evidence>
<evidence type="ECO:0000313" key="10">
    <source>
        <dbReference type="EMBL" id="RJP64122.1"/>
    </source>
</evidence>
<dbReference type="PROSITE" id="PS00211">
    <property type="entry name" value="ABC_TRANSPORTER_1"/>
    <property type="match status" value="1"/>
</dbReference>
<dbReference type="InterPro" id="IPR003439">
    <property type="entry name" value="ABC_transporter-like_ATP-bd"/>
</dbReference>
<evidence type="ECO:0000256" key="8">
    <source>
        <dbReference type="ARBA" id="ARBA00023136"/>
    </source>
</evidence>
<dbReference type="PANTHER" id="PTHR43553">
    <property type="entry name" value="HEAVY METAL TRANSPORTER"/>
    <property type="match status" value="1"/>
</dbReference>
<reference evidence="10 11" key="1">
    <citation type="journal article" date="2017" name="ISME J.">
        <title>Energy and carbon metabolisms in a deep terrestrial subsurface fluid microbial community.</title>
        <authorList>
            <person name="Momper L."/>
            <person name="Jungbluth S.P."/>
            <person name="Lee M.D."/>
            <person name="Amend J.P."/>
        </authorList>
    </citation>
    <scope>NUCLEOTIDE SEQUENCE [LARGE SCALE GENOMIC DNA]</scope>
    <source>
        <strain evidence="10">SURF_17</strain>
    </source>
</reference>
<dbReference type="EMBL" id="QZKI01000143">
    <property type="protein sequence ID" value="RJP64122.1"/>
    <property type="molecule type" value="Genomic_DNA"/>
</dbReference>
<evidence type="ECO:0000256" key="7">
    <source>
        <dbReference type="ARBA" id="ARBA00022967"/>
    </source>
</evidence>
<keyword evidence="4" id="KW-1003">Cell membrane</keyword>
<comment type="subcellular location">
    <subcellularLocation>
        <location evidence="1">Cell membrane</location>
    </subcellularLocation>
</comment>
<comment type="similarity">
    <text evidence="2">Belongs to the ABC transporter superfamily.</text>
</comment>
<comment type="caution">
    <text evidence="10">The sequence shown here is derived from an EMBL/GenBank/DDBJ whole genome shotgun (WGS) entry which is preliminary data.</text>
</comment>
<feature type="domain" description="ABC transporter" evidence="9">
    <location>
        <begin position="4"/>
        <end position="243"/>
    </location>
</feature>
<dbReference type="AlphaFoldDB" id="A0A419ENE3"/>
<evidence type="ECO:0000313" key="11">
    <source>
        <dbReference type="Proteomes" id="UP000285961"/>
    </source>
</evidence>
<evidence type="ECO:0000256" key="2">
    <source>
        <dbReference type="ARBA" id="ARBA00005417"/>
    </source>
</evidence>